<dbReference type="InterPro" id="IPR002347">
    <property type="entry name" value="SDR_fam"/>
</dbReference>
<reference evidence="2" key="1">
    <citation type="submission" date="2016-01" db="EMBL/GenBank/DDBJ databases">
        <authorList>
            <person name="Regsiter A."/>
            <person name="william w."/>
        </authorList>
    </citation>
    <scope>NUCLEOTIDE SEQUENCE</scope>
    <source>
        <strain evidence="2">NCPPB 1641</strain>
    </source>
</reference>
<evidence type="ECO:0000256" key="1">
    <source>
        <dbReference type="ARBA" id="ARBA00006484"/>
    </source>
</evidence>
<evidence type="ECO:0000313" key="2">
    <source>
        <dbReference type="EMBL" id="CVI63527.1"/>
    </source>
</evidence>
<organism evidence="2 3">
    <name type="scientific">Agrobacterium deltaense NCPPB 1641</name>
    <dbReference type="NCBI Taxonomy" id="1183425"/>
    <lineage>
        <taxon>Bacteria</taxon>
        <taxon>Pseudomonadati</taxon>
        <taxon>Pseudomonadota</taxon>
        <taxon>Alphaproteobacteria</taxon>
        <taxon>Hyphomicrobiales</taxon>
        <taxon>Rhizobiaceae</taxon>
        <taxon>Rhizobium/Agrobacterium group</taxon>
        <taxon>Agrobacterium</taxon>
    </lineage>
</organism>
<dbReference type="EC" id="1.1.1.100" evidence="2"/>
<name>A0A1S7U9I5_9HYPH</name>
<dbReference type="AlphaFoldDB" id="A0A1S7U9I5"/>
<dbReference type="Pfam" id="PF13561">
    <property type="entry name" value="adh_short_C2"/>
    <property type="match status" value="1"/>
</dbReference>
<keyword evidence="3" id="KW-1185">Reference proteome</keyword>
<comment type="similarity">
    <text evidence="1">Belongs to the short-chain dehydrogenases/reductases (SDR) family.</text>
</comment>
<dbReference type="GO" id="GO:0004316">
    <property type="term" value="F:3-oxoacyl-[acyl-carrier-protein] reductase (NADPH) activity"/>
    <property type="evidence" value="ECO:0007669"/>
    <property type="project" value="UniProtKB-EC"/>
</dbReference>
<evidence type="ECO:0000313" key="3">
    <source>
        <dbReference type="Proteomes" id="UP000192140"/>
    </source>
</evidence>
<keyword evidence="2" id="KW-0560">Oxidoreductase</keyword>
<dbReference type="RefSeq" id="WP_080855201.1">
    <property type="nucleotide sequence ID" value="NZ_LT009777.1"/>
</dbReference>
<dbReference type="InterPro" id="IPR020904">
    <property type="entry name" value="Sc_DH/Rdtase_CS"/>
</dbReference>
<dbReference type="GO" id="GO:0030497">
    <property type="term" value="P:fatty acid elongation"/>
    <property type="evidence" value="ECO:0007669"/>
    <property type="project" value="TreeGrafter"/>
</dbReference>
<proteinExistence type="inferred from homology"/>
<comment type="caution">
    <text evidence="2">The sequence shown here is derived from an EMBL/GenBank/DDBJ whole genome shotgun (WGS) entry which is preliminary data.</text>
</comment>
<dbReference type="PANTHER" id="PTHR42760:SF129">
    <property type="entry name" value="OXIDOREDUCTASE"/>
    <property type="match status" value="1"/>
</dbReference>
<sequence length="241" mass="25084">MNSIDLKGKKAIVTGASGSIGSAIAERFRRSGAILSLWDLKKPDAGAGEYGFAVNVTDSAQVADAAKATSDALGGIDILINCAGIAGSVGPIEDYSDKDFDDVVKINLYGAFYCGRAVLPYMRQGGYGRIVNFASMAGKDGNPNACAYSAAKAGVIGLTKSMGKELARTGILVNAVAPGVIDSEMVRHEPEEHIQSLLAKMPMARLGSVDEVAALVSWIASEDCSFTTGFIFDISGGRAVY</sequence>
<dbReference type="EMBL" id="FCNP01000049">
    <property type="protein sequence ID" value="CVI63527.1"/>
    <property type="molecule type" value="Genomic_DNA"/>
</dbReference>
<gene>
    <name evidence="2" type="ORF">AGR7A_pAt20266</name>
</gene>
<dbReference type="Proteomes" id="UP000192140">
    <property type="component" value="Unassembled WGS sequence"/>
</dbReference>
<dbReference type="PROSITE" id="PS00061">
    <property type="entry name" value="ADH_SHORT"/>
    <property type="match status" value="1"/>
</dbReference>
<dbReference type="SUPFAM" id="SSF51735">
    <property type="entry name" value="NAD(P)-binding Rossmann-fold domains"/>
    <property type="match status" value="1"/>
</dbReference>
<accession>A0A1S7U9I5</accession>
<dbReference type="InterPro" id="IPR036291">
    <property type="entry name" value="NAD(P)-bd_dom_sf"/>
</dbReference>
<protein>
    <submittedName>
        <fullName evidence="2">3-oxoacyl-acyl carrier protein reductase</fullName>
        <ecNumber evidence="2">1.1.1.100</ecNumber>
    </submittedName>
</protein>
<dbReference type="PANTHER" id="PTHR42760">
    <property type="entry name" value="SHORT-CHAIN DEHYDROGENASES/REDUCTASES FAMILY MEMBER"/>
    <property type="match status" value="1"/>
</dbReference>
<dbReference type="Gene3D" id="3.40.50.720">
    <property type="entry name" value="NAD(P)-binding Rossmann-like Domain"/>
    <property type="match status" value="1"/>
</dbReference>
<dbReference type="FunFam" id="3.40.50.720:FF:000084">
    <property type="entry name" value="Short-chain dehydrogenase reductase"/>
    <property type="match status" value="1"/>
</dbReference>
<dbReference type="PRINTS" id="PR00080">
    <property type="entry name" value="SDRFAMILY"/>
</dbReference>
<dbReference type="PRINTS" id="PR00081">
    <property type="entry name" value="GDHRDH"/>
</dbReference>